<evidence type="ECO:0000256" key="1">
    <source>
        <dbReference type="ARBA" id="ARBA00004953"/>
    </source>
</evidence>
<dbReference type="EMBL" id="JANPWE010000002">
    <property type="protein sequence ID" value="MCR6544772.1"/>
    <property type="molecule type" value="Genomic_DNA"/>
</dbReference>
<dbReference type="InterPro" id="IPR000878">
    <property type="entry name" value="4pyrrol_Mease"/>
</dbReference>
<dbReference type="InterPro" id="IPR012818">
    <property type="entry name" value="CbiE"/>
</dbReference>
<keyword evidence="4" id="KW-0808">Transferase</keyword>
<keyword evidence="3" id="KW-0489">Methyltransferase</keyword>
<dbReference type="InterPro" id="IPR014777">
    <property type="entry name" value="4pyrrole_Mease_sub1"/>
</dbReference>
<dbReference type="PANTHER" id="PTHR43182:SF1">
    <property type="entry name" value="COBALT-PRECORRIN-7 C(5)-METHYLTRANSFERASE"/>
    <property type="match status" value="1"/>
</dbReference>
<dbReference type="InterPro" id="IPR050714">
    <property type="entry name" value="Cobalamin_biosynth_MTase"/>
</dbReference>
<evidence type="ECO:0000313" key="8">
    <source>
        <dbReference type="Proteomes" id="UP001524944"/>
    </source>
</evidence>
<dbReference type="Pfam" id="PF00590">
    <property type="entry name" value="TP_methylase"/>
    <property type="match status" value="1"/>
</dbReference>
<dbReference type="InterPro" id="IPR014776">
    <property type="entry name" value="4pyrrole_Mease_sub2"/>
</dbReference>
<keyword evidence="2" id="KW-0169">Cobalamin biosynthesis</keyword>
<dbReference type="Gene3D" id="3.40.1010.10">
    <property type="entry name" value="Cobalt-precorrin-4 Transmethylase, Domain 1"/>
    <property type="match status" value="1"/>
</dbReference>
<comment type="pathway">
    <text evidence="1">Cofactor biosynthesis; adenosylcobalamin biosynthesis.</text>
</comment>
<comment type="caution">
    <text evidence="7">The sequence shown here is derived from an EMBL/GenBank/DDBJ whole genome shotgun (WGS) entry which is preliminary data.</text>
</comment>
<dbReference type="SUPFAM" id="SSF53790">
    <property type="entry name" value="Tetrapyrrole methylase"/>
    <property type="match status" value="1"/>
</dbReference>
<evidence type="ECO:0000259" key="6">
    <source>
        <dbReference type="Pfam" id="PF00590"/>
    </source>
</evidence>
<gene>
    <name evidence="7" type="primary">cbiE</name>
    <name evidence="7" type="ORF">NVS47_04450</name>
</gene>
<accession>A0ABT1Y1M3</accession>
<evidence type="ECO:0000313" key="7">
    <source>
        <dbReference type="EMBL" id="MCR6544772.1"/>
    </source>
</evidence>
<evidence type="ECO:0000256" key="4">
    <source>
        <dbReference type="ARBA" id="ARBA00022679"/>
    </source>
</evidence>
<keyword evidence="8" id="KW-1185">Reference proteome</keyword>
<organism evidence="7 8">
    <name type="scientific">Dehalobacterium formicoaceticum</name>
    <dbReference type="NCBI Taxonomy" id="51515"/>
    <lineage>
        <taxon>Bacteria</taxon>
        <taxon>Bacillati</taxon>
        <taxon>Bacillota</taxon>
        <taxon>Clostridia</taxon>
        <taxon>Eubacteriales</taxon>
        <taxon>Peptococcaceae</taxon>
        <taxon>Dehalobacterium</taxon>
    </lineage>
</organism>
<proteinExistence type="predicted"/>
<keyword evidence="5" id="KW-0949">S-adenosyl-L-methionine</keyword>
<dbReference type="InterPro" id="IPR035996">
    <property type="entry name" value="4pyrrol_Methylase_sf"/>
</dbReference>
<evidence type="ECO:0000256" key="3">
    <source>
        <dbReference type="ARBA" id="ARBA00022603"/>
    </source>
</evidence>
<dbReference type="Gene3D" id="3.30.950.10">
    <property type="entry name" value="Methyltransferase, Cobalt-precorrin-4 Transmethylase, Domain 2"/>
    <property type="match status" value="1"/>
</dbReference>
<evidence type="ECO:0000256" key="2">
    <source>
        <dbReference type="ARBA" id="ARBA00022573"/>
    </source>
</evidence>
<dbReference type="RefSeq" id="WP_257912321.1">
    <property type="nucleotide sequence ID" value="NZ_JANPWE010000002.1"/>
</dbReference>
<dbReference type="PANTHER" id="PTHR43182">
    <property type="entry name" value="COBALT-PRECORRIN-6B C(15)-METHYLTRANSFERASE (DECARBOXYLATING)"/>
    <property type="match status" value="1"/>
</dbReference>
<feature type="domain" description="Tetrapyrrole methylase" evidence="6">
    <location>
        <begin position="3"/>
        <end position="186"/>
    </location>
</feature>
<reference evidence="7 8" key="1">
    <citation type="submission" date="2022-08" db="EMBL/GenBank/DDBJ databases">
        <title>Proteogenomics of the novel Dehalobacterium formicoaceticum strain EZ94 highlights a key role of methyltransferases during anaerobic dichloromethane degradation.</title>
        <authorList>
            <person name="Wasmund K."/>
        </authorList>
    </citation>
    <scope>NUCLEOTIDE SEQUENCE [LARGE SCALE GENOMIC DNA]</scope>
    <source>
        <strain evidence="7 8">EZ94</strain>
    </source>
</reference>
<evidence type="ECO:0000256" key="5">
    <source>
        <dbReference type="ARBA" id="ARBA00022691"/>
    </source>
</evidence>
<sequence length="209" mass="23580">MNKVCIAGIGPGSLAYVTPAALEAIQNCDLLVGGKRNLDSFRHLEKETYEFKSSLEDLYLFVERERCQRRICVIVSGDPGFFSLLDFFLKKLEKDALEVIPGISSFQYLFAKMAKPWKDFALCSMHGRDTDLIQKLTEKDGVFLLTDRVNNPGIIADFLLEHGFNDYVMTVGENLSYPEERIVSGKPKGIIKDHFSNLCVVVIEKDGME</sequence>
<dbReference type="Proteomes" id="UP001524944">
    <property type="component" value="Unassembled WGS sequence"/>
</dbReference>
<protein>
    <submittedName>
        <fullName evidence="7">Precorrin-6y C5,15-methyltransferase (Decarboxylating) subunit CbiE</fullName>
    </submittedName>
</protein>
<dbReference type="CDD" id="cd11644">
    <property type="entry name" value="Precorrin-6Y-MT"/>
    <property type="match status" value="1"/>
</dbReference>
<name>A0ABT1Y1M3_9FIRM</name>
<dbReference type="NCBIfam" id="TIGR02467">
    <property type="entry name" value="CbiE"/>
    <property type="match status" value="1"/>
</dbReference>